<evidence type="ECO:0000313" key="1">
    <source>
        <dbReference type="EMBL" id="MBW92972.1"/>
    </source>
</evidence>
<reference evidence="1" key="1">
    <citation type="submission" date="2018-02" db="EMBL/GenBank/DDBJ databases">
        <title>Rhizophora mucronata_Transcriptome.</title>
        <authorList>
            <person name="Meera S.P."/>
            <person name="Sreeshan A."/>
            <person name="Augustine A."/>
        </authorList>
    </citation>
    <scope>NUCLEOTIDE SEQUENCE</scope>
    <source>
        <tissue evidence="1">Leaf</tissue>
    </source>
</reference>
<dbReference type="EMBL" id="GGEC01012489">
    <property type="protein sequence ID" value="MBW92972.1"/>
    <property type="molecule type" value="Transcribed_RNA"/>
</dbReference>
<dbReference type="AlphaFoldDB" id="A0A2P2JHM3"/>
<name>A0A2P2JHM3_RHIMU</name>
<sequence length="33" mass="3908">MSKGKKLRSRDIECYFSKRKSNSVFPNTDTEVR</sequence>
<accession>A0A2P2JHM3</accession>
<organism evidence="1">
    <name type="scientific">Rhizophora mucronata</name>
    <name type="common">Asiatic mangrove</name>
    <dbReference type="NCBI Taxonomy" id="61149"/>
    <lineage>
        <taxon>Eukaryota</taxon>
        <taxon>Viridiplantae</taxon>
        <taxon>Streptophyta</taxon>
        <taxon>Embryophyta</taxon>
        <taxon>Tracheophyta</taxon>
        <taxon>Spermatophyta</taxon>
        <taxon>Magnoliopsida</taxon>
        <taxon>eudicotyledons</taxon>
        <taxon>Gunneridae</taxon>
        <taxon>Pentapetalae</taxon>
        <taxon>rosids</taxon>
        <taxon>fabids</taxon>
        <taxon>Malpighiales</taxon>
        <taxon>Rhizophoraceae</taxon>
        <taxon>Rhizophora</taxon>
    </lineage>
</organism>
<proteinExistence type="predicted"/>
<protein>
    <submittedName>
        <fullName evidence="1">Uncharacterized protein</fullName>
    </submittedName>
</protein>